<keyword evidence="2" id="KW-1185">Reference proteome</keyword>
<accession>A0A4R8DV37</accession>
<dbReference type="EMBL" id="SODV01000001">
    <property type="protein sequence ID" value="TDX01277.1"/>
    <property type="molecule type" value="Genomic_DNA"/>
</dbReference>
<name>A0A4R8DV37_9BACT</name>
<organism evidence="1 2">
    <name type="scientific">Dinghuibacter silviterrae</name>
    <dbReference type="NCBI Taxonomy" id="1539049"/>
    <lineage>
        <taxon>Bacteria</taxon>
        <taxon>Pseudomonadati</taxon>
        <taxon>Bacteroidota</taxon>
        <taxon>Chitinophagia</taxon>
        <taxon>Chitinophagales</taxon>
        <taxon>Chitinophagaceae</taxon>
        <taxon>Dinghuibacter</taxon>
    </lineage>
</organism>
<comment type="caution">
    <text evidence="1">The sequence shown here is derived from an EMBL/GenBank/DDBJ whole genome shotgun (WGS) entry which is preliminary data.</text>
</comment>
<evidence type="ECO:0000313" key="2">
    <source>
        <dbReference type="Proteomes" id="UP000294498"/>
    </source>
</evidence>
<evidence type="ECO:0008006" key="3">
    <source>
        <dbReference type="Google" id="ProtNLM"/>
    </source>
</evidence>
<gene>
    <name evidence="1" type="ORF">EDB95_2310</name>
</gene>
<dbReference type="Proteomes" id="UP000294498">
    <property type="component" value="Unassembled WGS sequence"/>
</dbReference>
<sequence length="1224" mass="137448">MTSSLSQRERLKAALIPDNLEIEERTLEDWLLLVASLSREFALYGFDDKPVGDWEPFFTGDLHFWSAVFSKMPVLELGTVYERLLKSLQAAGGGAEGIFRSMVQMVEHTTDQLAGASEKIGILPTQDALGDMARFLSTNRTEILQGLQSEAGSPDQERVLEQLHQLFTEILTQFNLLRETALQYLETHPILEGTYSPHLGLLLAFLHVFRHLRTQINHLTREHLDFYYRDVLGIVSLQEVPDKVHVLFEPDLNMGRILLPGGTGLLAKIPGVKDPVPYTLAEDLMVNKCTVASLKTVCISENPVFFDDTHQPVLSNFQVYQGDYPVLSPAQYLKSTVLPPTWPVFGEGQENLGEDQRTMTMATLGLMLGSPLFYLPEGKREIHLTFYFESASFKSLLDYLHQFSVSAGKTVEAVLGEVMTHAWTIAYTGPTGWVTLDDYTVQLPESPEDSWLLLCMYLAPDAPAMMCYNPALHTGTYQTHHPLLRLLANPENSHNAYSFFKGLVMERIQIRSCVEGFRDVQLQNANGNLSPQSPFQPFGPLPFVGSYLDIRNSNVFNRYTSKIHLTFQWLELPKVPGGFATYYDAYGTKVRNSDFRVSIGALSEGQCRPQASRRQEMSLFAVNNEEQDILEDENTLEPLDTKRLEMVNIPLQEKDALGTDAFFRNGAIRLELLGPPDAFGHALFPRVFPEIIQHNVRYKHDKLPLPNPPYTPKVKTITIDYNLEYAEAFKEGSKEANGSGGLDVFHLYPFGFRKVYPVREQQVLSFIPTIDSAGNLYIGLNAVAKEGELSLLFQLEESNFHHTLHTTEVPSWSYLRDNTWVPFPGMYVLTDTTNRFINSGQVKIRIPNDINTKHTAMPTGLFWLRVSVQGKTDIRSRVVGIYTQAALAQRVLDGTTPPLDRDFRLPPGSIQEFAHKVRGIQQIYQVFPSFGGQPAETHHQYYTRVSERLRHKERPLTALDIEQWVLQRFPSLSVVKCFGAGPTNPGVYPGVNLQVIVIPAPGPDLAGRSDRPQASLATLLAIKNALIGVLSPFVQVEVGNPIYERVKVVCSVRFSQAGGPAFADRGSFLKKLHDDLKQHICPWLFEADAASQIGADLYLSELMAFIKKRPYIQEVTGFSLVHFFEEKNNITGELSAVCVDTARTPTSRLRGSVREAILVPSEQHLITVLDEPAFEEPRGSGIGDFILGRELLVSEPRPLPVFPPPSERMEDPEEYIDLTLNPIV</sequence>
<dbReference type="OrthoDB" id="9762853at2"/>
<reference evidence="1 2" key="1">
    <citation type="submission" date="2019-03" db="EMBL/GenBank/DDBJ databases">
        <title>Genomic Encyclopedia of Type Strains, Phase IV (KMG-IV): sequencing the most valuable type-strain genomes for metagenomic binning, comparative biology and taxonomic classification.</title>
        <authorList>
            <person name="Goeker M."/>
        </authorList>
    </citation>
    <scope>NUCLEOTIDE SEQUENCE [LARGE SCALE GENOMIC DNA]</scope>
    <source>
        <strain evidence="1 2">DSM 100059</strain>
    </source>
</reference>
<dbReference type="AlphaFoldDB" id="A0A4R8DV37"/>
<proteinExistence type="predicted"/>
<protein>
    <recommendedName>
        <fullName evidence="3">Baseplate J-like protein</fullName>
    </recommendedName>
</protein>
<evidence type="ECO:0000313" key="1">
    <source>
        <dbReference type="EMBL" id="TDX01277.1"/>
    </source>
</evidence>
<dbReference type="RefSeq" id="WP_133993672.1">
    <property type="nucleotide sequence ID" value="NZ_SODV01000001.1"/>
</dbReference>